<comment type="caution">
    <text evidence="1">The sequence shown here is derived from an EMBL/GenBank/DDBJ whole genome shotgun (WGS) entry which is preliminary data.</text>
</comment>
<keyword evidence="2" id="KW-1185">Reference proteome</keyword>
<evidence type="ECO:0008006" key="3">
    <source>
        <dbReference type="Google" id="ProtNLM"/>
    </source>
</evidence>
<dbReference type="InterPro" id="IPR011042">
    <property type="entry name" value="6-blade_b-propeller_TolB-like"/>
</dbReference>
<evidence type="ECO:0000313" key="1">
    <source>
        <dbReference type="EMBL" id="MFD2515778.1"/>
    </source>
</evidence>
<dbReference type="Proteomes" id="UP001597544">
    <property type="component" value="Unassembled WGS sequence"/>
</dbReference>
<dbReference type="EMBL" id="JBHULU010000022">
    <property type="protein sequence ID" value="MFD2515778.1"/>
    <property type="molecule type" value="Genomic_DNA"/>
</dbReference>
<reference evidence="2" key="1">
    <citation type="journal article" date="2019" name="Int. J. Syst. Evol. Microbiol.">
        <title>The Global Catalogue of Microorganisms (GCM) 10K type strain sequencing project: providing services to taxonomists for standard genome sequencing and annotation.</title>
        <authorList>
            <consortium name="The Broad Institute Genomics Platform"/>
            <consortium name="The Broad Institute Genome Sequencing Center for Infectious Disease"/>
            <person name="Wu L."/>
            <person name="Ma J."/>
        </authorList>
    </citation>
    <scope>NUCLEOTIDE SEQUENCE [LARGE SCALE GENOMIC DNA]</scope>
    <source>
        <strain evidence="2">KCTC 42498</strain>
    </source>
</reference>
<proteinExistence type="predicted"/>
<dbReference type="Gene3D" id="2.120.10.30">
    <property type="entry name" value="TolB, C-terminal domain"/>
    <property type="match status" value="1"/>
</dbReference>
<gene>
    <name evidence="1" type="ORF">ACFSRY_18040</name>
</gene>
<organism evidence="1 2">
    <name type="scientific">Pontibacter locisalis</name>
    <dbReference type="NCBI Taxonomy" id="1719035"/>
    <lineage>
        <taxon>Bacteria</taxon>
        <taxon>Pseudomonadati</taxon>
        <taxon>Bacteroidota</taxon>
        <taxon>Cytophagia</taxon>
        <taxon>Cytophagales</taxon>
        <taxon>Hymenobacteraceae</taxon>
        <taxon>Pontibacter</taxon>
    </lineage>
</organism>
<sequence>MDVHGNIYVSERYGDKVMKISKDGVVTAVARNGTARLSGDGGLAIILH</sequence>
<protein>
    <recommendedName>
        <fullName evidence="3">NHL repeat-containing protein</fullName>
    </recommendedName>
</protein>
<accession>A0ABW5IS34</accession>
<dbReference type="RefSeq" id="WP_377511258.1">
    <property type="nucleotide sequence ID" value="NZ_JBHULU010000022.1"/>
</dbReference>
<evidence type="ECO:0000313" key="2">
    <source>
        <dbReference type="Proteomes" id="UP001597544"/>
    </source>
</evidence>
<name>A0ABW5IS34_9BACT</name>